<keyword evidence="1" id="KW-0560">Oxidoreductase</keyword>
<dbReference type="PaxDb" id="121845-A0A1S3DN56"/>
<dbReference type="SMART" id="SM00829">
    <property type="entry name" value="PKS_ER"/>
    <property type="match status" value="1"/>
</dbReference>
<evidence type="ECO:0000313" key="4">
    <source>
        <dbReference type="RefSeq" id="XP_008485158.1"/>
    </source>
</evidence>
<evidence type="ECO:0000313" key="3">
    <source>
        <dbReference type="Proteomes" id="UP000079169"/>
    </source>
</evidence>
<dbReference type="SUPFAM" id="SSF51735">
    <property type="entry name" value="NAD(P)-binding Rossmann-fold domains"/>
    <property type="match status" value="1"/>
</dbReference>
<dbReference type="KEGG" id="dci:103521828"/>
<dbReference type="Gene3D" id="3.40.50.720">
    <property type="entry name" value="NAD(P)-binding Rossmann-like Domain"/>
    <property type="match status" value="1"/>
</dbReference>
<dbReference type="AlphaFoldDB" id="A0A1S3DN56"/>
<dbReference type="PANTHER" id="PTHR44054">
    <property type="entry name" value="SYNAPTIC VESICLE MEMBRANE PROTEIN VAT-1 HOMOLOG-LIKE"/>
    <property type="match status" value="1"/>
</dbReference>
<proteinExistence type="predicted"/>
<dbReference type="GeneID" id="103521828"/>
<protein>
    <submittedName>
        <fullName evidence="4">Synaptic vesicle membrane protein VAT-1 homolog</fullName>
    </submittedName>
</protein>
<gene>
    <name evidence="4" type="primary">LOC103521828</name>
</gene>
<dbReference type="InterPro" id="IPR036291">
    <property type="entry name" value="NAD(P)-bd_dom_sf"/>
</dbReference>
<keyword evidence="3" id="KW-1185">Reference proteome</keyword>
<dbReference type="InterPro" id="IPR020843">
    <property type="entry name" value="ER"/>
</dbReference>
<name>A0A1S3DN56_DIACI</name>
<organism evidence="3 4">
    <name type="scientific">Diaphorina citri</name>
    <name type="common">Asian citrus psyllid</name>
    <dbReference type="NCBI Taxonomy" id="121845"/>
    <lineage>
        <taxon>Eukaryota</taxon>
        <taxon>Metazoa</taxon>
        <taxon>Ecdysozoa</taxon>
        <taxon>Arthropoda</taxon>
        <taxon>Hexapoda</taxon>
        <taxon>Insecta</taxon>
        <taxon>Pterygota</taxon>
        <taxon>Neoptera</taxon>
        <taxon>Paraneoptera</taxon>
        <taxon>Hemiptera</taxon>
        <taxon>Sternorrhyncha</taxon>
        <taxon>Psylloidea</taxon>
        <taxon>Psyllidae</taxon>
        <taxon>Diaphorininae</taxon>
        <taxon>Diaphorina</taxon>
    </lineage>
</organism>
<dbReference type="Gene3D" id="3.90.180.10">
    <property type="entry name" value="Medium-chain alcohol dehydrogenases, catalytic domain"/>
    <property type="match status" value="1"/>
</dbReference>
<evidence type="ECO:0000259" key="2">
    <source>
        <dbReference type="SMART" id="SM00829"/>
    </source>
</evidence>
<dbReference type="InterPro" id="IPR011032">
    <property type="entry name" value="GroES-like_sf"/>
</dbReference>
<evidence type="ECO:0000256" key="1">
    <source>
        <dbReference type="ARBA" id="ARBA00023002"/>
    </source>
</evidence>
<feature type="non-terminal residue" evidence="4">
    <location>
        <position position="1"/>
    </location>
</feature>
<dbReference type="SUPFAM" id="SSF50129">
    <property type="entry name" value="GroES-like"/>
    <property type="match status" value="1"/>
</dbReference>
<dbReference type="RefSeq" id="XP_008485158.1">
    <property type="nucleotide sequence ID" value="XM_008486936.1"/>
</dbReference>
<dbReference type="PANTHER" id="PTHR44054:SF1">
    <property type="entry name" value="SYNAPTIC VESICLE MEMBRANE PROTEIN VAT-1 HOMOLOG"/>
    <property type="match status" value="1"/>
</dbReference>
<sequence length="210" mass="23844">QKGQRVLCYRWTGGLYQERVVVHEKYCYVVPDDLTDTELVCLPSQYLTAYLSLFDFGNLRPNQSVLIHSCVGGVGCAAVQLCQTVKNVTIHGTTSEAKFEIAKSKGVHHVFHVNDLNKQNHRYDIIIDPIGGAFSVINQSLLRPLGRSVLIVPLEVHYSLCFDSATELHVTVFGFVFLYFFLPETKNKTLQQIEDSYKEKSEVEWKRLSS</sequence>
<dbReference type="Proteomes" id="UP000079169">
    <property type="component" value="Unplaced"/>
</dbReference>
<dbReference type="InterPro" id="IPR052100">
    <property type="entry name" value="SV-ATPase_mito-regulator"/>
</dbReference>
<dbReference type="GO" id="GO:0016491">
    <property type="term" value="F:oxidoreductase activity"/>
    <property type="evidence" value="ECO:0007669"/>
    <property type="project" value="UniProtKB-KW"/>
</dbReference>
<reference evidence="4" key="1">
    <citation type="submission" date="2025-08" db="UniProtKB">
        <authorList>
            <consortium name="RefSeq"/>
        </authorList>
    </citation>
    <scope>IDENTIFICATION</scope>
</reference>
<dbReference type="STRING" id="121845.A0A1S3DN56"/>
<feature type="domain" description="Enoyl reductase (ER)" evidence="2">
    <location>
        <begin position="1"/>
        <end position="178"/>
    </location>
</feature>
<accession>A0A1S3DN56</accession>